<dbReference type="InterPro" id="IPR001155">
    <property type="entry name" value="OxRdtase_FMN_N"/>
</dbReference>
<dbReference type="EMBL" id="CP036295">
    <property type="protein sequence ID" value="QCC86093.1"/>
    <property type="molecule type" value="Genomic_DNA"/>
</dbReference>
<evidence type="ECO:0000256" key="4">
    <source>
        <dbReference type="ARBA" id="ARBA00022857"/>
    </source>
</evidence>
<dbReference type="OrthoDB" id="9784632at2"/>
<dbReference type="CDD" id="cd02932">
    <property type="entry name" value="OYE_YqiM_FMN"/>
    <property type="match status" value="1"/>
</dbReference>
<evidence type="ECO:0000256" key="2">
    <source>
        <dbReference type="ARBA" id="ARBA00022630"/>
    </source>
</evidence>
<evidence type="ECO:0000313" key="8">
    <source>
        <dbReference type="Proteomes" id="UP000297065"/>
    </source>
</evidence>
<accession>A0A4P7UIA5</accession>
<dbReference type="GO" id="GO:0010181">
    <property type="term" value="F:FMN binding"/>
    <property type="evidence" value="ECO:0007669"/>
    <property type="project" value="InterPro"/>
</dbReference>
<dbReference type="PANTHER" id="PTHR43303:SF4">
    <property type="entry name" value="NADPH DEHYDROGENASE C23G7.10C-RELATED"/>
    <property type="match status" value="1"/>
</dbReference>
<dbReference type="GO" id="GO:0050661">
    <property type="term" value="F:NADP binding"/>
    <property type="evidence" value="ECO:0007669"/>
    <property type="project" value="InterPro"/>
</dbReference>
<evidence type="ECO:0000256" key="5">
    <source>
        <dbReference type="ARBA" id="ARBA00023002"/>
    </source>
</evidence>
<gene>
    <name evidence="7" type="ORF">DDIC_09440</name>
</gene>
<comment type="cofactor">
    <cofactor evidence="1">
        <name>FMN</name>
        <dbReference type="ChEBI" id="CHEBI:58210"/>
    </cofactor>
</comment>
<dbReference type="InterPro" id="IPR013785">
    <property type="entry name" value="Aldolase_TIM"/>
</dbReference>
<dbReference type="InterPro" id="IPR044152">
    <property type="entry name" value="YqjM-like"/>
</dbReference>
<feature type="domain" description="NADH:flavin oxidoreductase/NADH oxidase N-terminal" evidence="6">
    <location>
        <begin position="4"/>
        <end position="338"/>
    </location>
</feature>
<protein>
    <submittedName>
        <fullName evidence="7">NADH:flavin oxidoreductase/NADH oxidase</fullName>
    </submittedName>
</protein>
<dbReference type="SUPFAM" id="SSF51395">
    <property type="entry name" value="FMN-linked oxidoreductases"/>
    <property type="match status" value="1"/>
</dbReference>
<dbReference type="PANTHER" id="PTHR43303">
    <property type="entry name" value="NADPH DEHYDROGENASE C23G7.10C-RELATED"/>
    <property type="match status" value="1"/>
</dbReference>
<dbReference type="Pfam" id="PF00724">
    <property type="entry name" value="Oxidored_FMN"/>
    <property type="match status" value="1"/>
</dbReference>
<dbReference type="Gene3D" id="3.20.20.70">
    <property type="entry name" value="Aldolase class I"/>
    <property type="match status" value="1"/>
</dbReference>
<dbReference type="Proteomes" id="UP000297065">
    <property type="component" value="Chromosome"/>
</dbReference>
<evidence type="ECO:0000256" key="3">
    <source>
        <dbReference type="ARBA" id="ARBA00022643"/>
    </source>
</evidence>
<keyword evidence="3" id="KW-0288">FMN</keyword>
<keyword evidence="5" id="KW-0560">Oxidoreductase</keyword>
<reference evidence="7 8" key="1">
    <citation type="submission" date="2019-02" db="EMBL/GenBank/DDBJ databases">
        <title>Complete Genome Sequence of Desulfovibrio desulfuricans IC1, a Sulfonate Utilizing Anaerobe.</title>
        <authorList>
            <person name="Day L.A."/>
            <person name="De Leon K.B."/>
            <person name="Wall J.D."/>
        </authorList>
    </citation>
    <scope>NUCLEOTIDE SEQUENCE [LARGE SCALE GENOMIC DNA]</scope>
    <source>
        <strain evidence="7 8">IC1</strain>
    </source>
</reference>
<keyword evidence="2" id="KW-0285">Flavoprotein</keyword>
<proteinExistence type="predicted"/>
<dbReference type="RefSeq" id="WP_136400205.1">
    <property type="nucleotide sequence ID" value="NZ_CP036295.1"/>
</dbReference>
<keyword evidence="4" id="KW-0521">NADP</keyword>
<dbReference type="GO" id="GO:0003959">
    <property type="term" value="F:NADPH dehydrogenase activity"/>
    <property type="evidence" value="ECO:0007669"/>
    <property type="project" value="InterPro"/>
</dbReference>
<organism evidence="7 8">
    <name type="scientific">Desulfovibrio desulfuricans</name>
    <dbReference type="NCBI Taxonomy" id="876"/>
    <lineage>
        <taxon>Bacteria</taxon>
        <taxon>Pseudomonadati</taxon>
        <taxon>Thermodesulfobacteriota</taxon>
        <taxon>Desulfovibrionia</taxon>
        <taxon>Desulfovibrionales</taxon>
        <taxon>Desulfovibrionaceae</taxon>
        <taxon>Desulfovibrio</taxon>
    </lineage>
</organism>
<dbReference type="AlphaFoldDB" id="A0A4P7UIA5"/>
<name>A0A4P7UIA5_DESDE</name>
<evidence type="ECO:0000256" key="1">
    <source>
        <dbReference type="ARBA" id="ARBA00001917"/>
    </source>
</evidence>
<sequence>MNPLFSPIKLKGLTLSNRIIVPPMDQYSADAGMPGHWHAMHYGTLAVSGAGLLIVEATAVEAPGRIAPQDLGLWNDAQEAAHKTMIDAIRSYSAMPLGVQLGHAGRKGATSRPWEGGKPLTTENGGWEICAPSALPYAPGHQTPVELTSGDIARLTESFAAAAKRAVRAGYNVIELHAAHGYLMHEFLSPLSNHRTDAYGGPLENRMRFALEVLAVVRNAVADDFPVGVRVSGTDFVEGGWSVQECALFAQALEKAGAAYIHVSGGGLSPDQKINLAPGYQVELAATVKAAVTSLPVIAVGLITEPELAAGIVVTGQADMVAIGRAMMYDPRWPWHAAAALGQTIAAPAQYLRCKPHNVKDLFA</sequence>
<evidence type="ECO:0000313" key="7">
    <source>
        <dbReference type="EMBL" id="QCC86093.1"/>
    </source>
</evidence>
<evidence type="ECO:0000259" key="6">
    <source>
        <dbReference type="Pfam" id="PF00724"/>
    </source>
</evidence>